<gene>
    <name evidence="2" type="ORF">LEA_00818</name>
</gene>
<feature type="transmembrane region" description="Helical" evidence="1">
    <location>
        <begin position="231"/>
        <end position="253"/>
    </location>
</feature>
<name>K1URT5_9ZZZZ</name>
<comment type="caution">
    <text evidence="2">The sequence shown here is derived from an EMBL/GenBank/DDBJ whole genome shotgun (WGS) entry which is preliminary data.</text>
</comment>
<keyword evidence="1" id="KW-0812">Transmembrane</keyword>
<evidence type="ECO:0000313" key="2">
    <source>
        <dbReference type="EMBL" id="EKC80980.1"/>
    </source>
</evidence>
<feature type="non-terminal residue" evidence="2">
    <location>
        <position position="257"/>
    </location>
</feature>
<sequence>MNRRRFGRISLLVTVALVVLLVVQAWSLASMYHDRREEFSRQVMQAMTRAAYDDLLLGNKPSGHKSHISFSSSGNIDSIRVDMIQEITVKNLDGAGKSITFTPKSDTIHHDISISDGPETRFIRQEIRIPSVYVLRLNMARYDSLLTCNLQTAGIDLPHKVDVVRGPTDSTSSARLFTTKPPEDPEVVLTALNDSLRLKDPLTFTTSLTTDEELYFRLRIENPDRQLVRDMAGVIGSSLLMLAAVAGALIYLLRTLF</sequence>
<dbReference type="EMBL" id="AJWY01000577">
    <property type="protein sequence ID" value="EKC80980.1"/>
    <property type="molecule type" value="Genomic_DNA"/>
</dbReference>
<keyword evidence="1" id="KW-1133">Transmembrane helix</keyword>
<keyword evidence="1" id="KW-0472">Membrane</keyword>
<dbReference type="AlphaFoldDB" id="K1URT5"/>
<organism evidence="2">
    <name type="scientific">human gut metagenome</name>
    <dbReference type="NCBI Taxonomy" id="408170"/>
    <lineage>
        <taxon>unclassified sequences</taxon>
        <taxon>metagenomes</taxon>
        <taxon>organismal metagenomes</taxon>
    </lineage>
</organism>
<accession>K1URT5</accession>
<reference evidence="2" key="1">
    <citation type="journal article" date="2013" name="Environ. Microbiol.">
        <title>Microbiota from the distal guts of lean and obese adolescents exhibit partial functional redundancy besides clear differences in community structure.</title>
        <authorList>
            <person name="Ferrer M."/>
            <person name="Ruiz A."/>
            <person name="Lanza F."/>
            <person name="Haange S.B."/>
            <person name="Oberbach A."/>
            <person name="Till H."/>
            <person name="Bargiela R."/>
            <person name="Campoy C."/>
            <person name="Segura M.T."/>
            <person name="Richter M."/>
            <person name="von Bergen M."/>
            <person name="Seifert J."/>
            <person name="Suarez A."/>
        </authorList>
    </citation>
    <scope>NUCLEOTIDE SEQUENCE</scope>
</reference>
<evidence type="ECO:0000256" key="1">
    <source>
        <dbReference type="SAM" id="Phobius"/>
    </source>
</evidence>
<proteinExistence type="predicted"/>
<protein>
    <submittedName>
        <fullName evidence="2">Uncharacterized protein</fullName>
    </submittedName>
</protein>